<protein>
    <submittedName>
        <fullName evidence="1">Uncharacterized protein</fullName>
    </submittedName>
</protein>
<sequence>MLAVMSTQQVNFANKRGGITFHFGSFHRLYTLQEMSRWKINSNHCRYSV</sequence>
<name>A0A0E9WC85_ANGAN</name>
<evidence type="ECO:0000313" key="1">
    <source>
        <dbReference type="EMBL" id="JAH87901.1"/>
    </source>
</evidence>
<dbReference type="EMBL" id="GBXM01020676">
    <property type="protein sequence ID" value="JAH87901.1"/>
    <property type="molecule type" value="Transcribed_RNA"/>
</dbReference>
<dbReference type="AlphaFoldDB" id="A0A0E9WC85"/>
<proteinExistence type="predicted"/>
<reference evidence="1" key="1">
    <citation type="submission" date="2014-11" db="EMBL/GenBank/DDBJ databases">
        <authorList>
            <person name="Amaro Gonzalez C."/>
        </authorList>
    </citation>
    <scope>NUCLEOTIDE SEQUENCE</scope>
</reference>
<accession>A0A0E9WC85</accession>
<reference evidence="1" key="2">
    <citation type="journal article" date="2015" name="Fish Shellfish Immunol.">
        <title>Early steps in the European eel (Anguilla anguilla)-Vibrio vulnificus interaction in the gills: Role of the RtxA13 toxin.</title>
        <authorList>
            <person name="Callol A."/>
            <person name="Pajuelo D."/>
            <person name="Ebbesson L."/>
            <person name="Teles M."/>
            <person name="MacKenzie S."/>
            <person name="Amaro C."/>
        </authorList>
    </citation>
    <scope>NUCLEOTIDE SEQUENCE</scope>
</reference>
<organism evidence="1">
    <name type="scientific">Anguilla anguilla</name>
    <name type="common">European freshwater eel</name>
    <name type="synonym">Muraena anguilla</name>
    <dbReference type="NCBI Taxonomy" id="7936"/>
    <lineage>
        <taxon>Eukaryota</taxon>
        <taxon>Metazoa</taxon>
        <taxon>Chordata</taxon>
        <taxon>Craniata</taxon>
        <taxon>Vertebrata</taxon>
        <taxon>Euteleostomi</taxon>
        <taxon>Actinopterygii</taxon>
        <taxon>Neopterygii</taxon>
        <taxon>Teleostei</taxon>
        <taxon>Anguilliformes</taxon>
        <taxon>Anguillidae</taxon>
        <taxon>Anguilla</taxon>
    </lineage>
</organism>